<dbReference type="InterPro" id="IPR013736">
    <property type="entry name" value="Xaa-Pro_dipept_C"/>
</dbReference>
<dbReference type="SUPFAM" id="SSF53474">
    <property type="entry name" value="alpha/beta-Hydrolases"/>
    <property type="match status" value="1"/>
</dbReference>
<dbReference type="Gene3D" id="3.40.50.1820">
    <property type="entry name" value="alpha/beta hydrolase"/>
    <property type="match status" value="1"/>
</dbReference>
<dbReference type="Gene3D" id="2.60.120.260">
    <property type="entry name" value="Galactose-binding domain-like"/>
    <property type="match status" value="1"/>
</dbReference>
<dbReference type="Gene3D" id="1.10.3020.10">
    <property type="entry name" value="alpha-amino acid ester hydrolase ( Helical cap domain)"/>
    <property type="match status" value="1"/>
</dbReference>
<proteinExistence type="predicted"/>
<dbReference type="NCBIfam" id="TIGR00976">
    <property type="entry name" value="CocE_NonD"/>
    <property type="match status" value="1"/>
</dbReference>
<evidence type="ECO:0000256" key="1">
    <source>
        <dbReference type="ARBA" id="ARBA00022801"/>
    </source>
</evidence>
<evidence type="ECO:0000256" key="2">
    <source>
        <dbReference type="SAM" id="SignalP"/>
    </source>
</evidence>
<evidence type="ECO:0000259" key="3">
    <source>
        <dbReference type="SMART" id="SM00939"/>
    </source>
</evidence>
<dbReference type="RefSeq" id="WP_222991452.1">
    <property type="nucleotide sequence ID" value="NZ_JAINVV010000008.1"/>
</dbReference>
<dbReference type="InterPro" id="IPR000383">
    <property type="entry name" value="Xaa-Pro-like_dom"/>
</dbReference>
<feature type="signal peptide" evidence="2">
    <location>
        <begin position="1"/>
        <end position="21"/>
    </location>
</feature>
<dbReference type="Proteomes" id="UP000706039">
    <property type="component" value="Unassembled WGS sequence"/>
</dbReference>
<accession>A0ABS7PS55</accession>
<keyword evidence="5" id="KW-1185">Reference proteome</keyword>
<dbReference type="InterPro" id="IPR008979">
    <property type="entry name" value="Galactose-bd-like_sf"/>
</dbReference>
<dbReference type="GO" id="GO:0016787">
    <property type="term" value="F:hydrolase activity"/>
    <property type="evidence" value="ECO:0007669"/>
    <property type="project" value="UniProtKB-KW"/>
</dbReference>
<dbReference type="InterPro" id="IPR005674">
    <property type="entry name" value="CocE/Ser_esterase"/>
</dbReference>
<organism evidence="4 5">
    <name type="scientific">Sphingomonas colocasiae</name>
    <dbReference type="NCBI Taxonomy" id="1848973"/>
    <lineage>
        <taxon>Bacteria</taxon>
        <taxon>Pseudomonadati</taxon>
        <taxon>Pseudomonadota</taxon>
        <taxon>Alphaproteobacteria</taxon>
        <taxon>Sphingomonadales</taxon>
        <taxon>Sphingomonadaceae</taxon>
        <taxon>Sphingomonas</taxon>
    </lineage>
</organism>
<comment type="caution">
    <text evidence="4">The sequence shown here is derived from an EMBL/GenBank/DDBJ whole genome shotgun (WGS) entry which is preliminary data.</text>
</comment>
<dbReference type="InterPro" id="IPR029058">
    <property type="entry name" value="AB_hydrolase_fold"/>
</dbReference>
<keyword evidence="2" id="KW-0732">Signal</keyword>
<dbReference type="SMART" id="SM00939">
    <property type="entry name" value="PepX_C"/>
    <property type="match status" value="1"/>
</dbReference>
<feature type="domain" description="Xaa-Pro dipeptidyl-peptidase C-terminal" evidence="3">
    <location>
        <begin position="373"/>
        <end position="635"/>
    </location>
</feature>
<sequence length="649" mass="71180">MKVSKISLALALALSPGALHAQGTPVVVPGGDIPKSYTPIAAETDFDRREVKIPMRDGVKLHTIILVPKGAANAPILMDRTPYNATARSTRSTSGKMINALPFENEEFVRNGYIIVWQDTRGKFKSEGDYTMIMPAAGPLNPTGVDHATDAYDTIAWLVDKANLPEGNGRVGMIGSSYEGYTTASALLNPHPALRAAAPESPIIDGWMGDDWFHHGAFRQLMLGFVAMQSGDKAFAATPPHGSGDDYHVFREAGSAGDWARARGFDQLPAWKRIVANPEYNQTWSGQALDKLLAANPSDVPTLWVQPFWDQEDSYGAITAFEALRKAGKTGNNHIILGPWFHSQINRSAGGRSTGAFNWSSDTVADYWKKMILPFFNQHLKDGPPANMPVATAYNTGEDKWEKLKAWPLACESGCPAPLTPIYLAAEGGLSFKPGAAGEDSYVSDPAKPVPFLPRPFSMQKSVYTPEWPVWLVSDQRHADGRPDVMTYATEVLTRPVRVSGAPIAEIVARTTGTDGDFVVKVIDVFPQENETNPKMAGYELPISLDIFRGRYRNSFARPTAIPKGKTQTYKFRLPTVNHVFQPGHRIMVQIQSSLFPLYDRNPQTFVPNIFNAKKDDYKAATVTLERGAAGTRIWLPVVSVDQSAMMAE</sequence>
<protein>
    <submittedName>
        <fullName evidence="4">CocE/NonD family hydrolase</fullName>
    </submittedName>
</protein>
<dbReference type="Pfam" id="PF08530">
    <property type="entry name" value="PepX_C"/>
    <property type="match status" value="1"/>
</dbReference>
<gene>
    <name evidence="4" type="ORF">K7G82_17515</name>
</gene>
<dbReference type="EMBL" id="JAINVV010000008">
    <property type="protein sequence ID" value="MBY8824106.1"/>
    <property type="molecule type" value="Genomic_DNA"/>
</dbReference>
<name>A0ABS7PS55_9SPHN</name>
<evidence type="ECO:0000313" key="4">
    <source>
        <dbReference type="EMBL" id="MBY8824106.1"/>
    </source>
</evidence>
<dbReference type="SUPFAM" id="SSF49785">
    <property type="entry name" value="Galactose-binding domain-like"/>
    <property type="match status" value="1"/>
</dbReference>
<feature type="chain" id="PRO_5045837056" evidence="2">
    <location>
        <begin position="22"/>
        <end position="649"/>
    </location>
</feature>
<keyword evidence="1 4" id="KW-0378">Hydrolase</keyword>
<dbReference type="Pfam" id="PF02129">
    <property type="entry name" value="Peptidase_S15"/>
    <property type="match status" value="1"/>
</dbReference>
<evidence type="ECO:0000313" key="5">
    <source>
        <dbReference type="Proteomes" id="UP000706039"/>
    </source>
</evidence>
<reference evidence="4 5" key="1">
    <citation type="submission" date="2021-08" db="EMBL/GenBank/DDBJ databases">
        <authorList>
            <person name="Tuo L."/>
        </authorList>
    </citation>
    <scope>NUCLEOTIDE SEQUENCE [LARGE SCALE GENOMIC DNA]</scope>
    <source>
        <strain evidence="4 5">JCM 31229</strain>
    </source>
</reference>